<accession>A0AAV8VB89</accession>
<reference evidence="1 2" key="1">
    <citation type="journal article" date="2023" name="Insect Mol. Biol.">
        <title>Genome sequencing provides insights into the evolution of gene families encoding plant cell wall-degrading enzymes in longhorned beetles.</title>
        <authorList>
            <person name="Shin N.R."/>
            <person name="Okamura Y."/>
            <person name="Kirsch R."/>
            <person name="Pauchet Y."/>
        </authorList>
    </citation>
    <scope>NUCLEOTIDE SEQUENCE [LARGE SCALE GENOMIC DNA]</scope>
    <source>
        <strain evidence="1">EAD_L_NR</strain>
    </source>
</reference>
<evidence type="ECO:0000313" key="1">
    <source>
        <dbReference type="EMBL" id="KAJ8911432.1"/>
    </source>
</evidence>
<proteinExistence type="predicted"/>
<gene>
    <name evidence="1" type="ORF">NQ315_005965</name>
</gene>
<sequence>MGRYVQWYPNLEDYKFYPKAGNCYETYLNHNVTPLTCQEPANPDNHSCIRIITTGNEYCLGLNTPTNETIRLLCDNSEEELLNYHADAQLNTCFTISKPNRANVEVCQQTYDNYSIGITTPDNFTILFDSYFCSTSMSVKDIEKYSNFISTFSFNPETKGCYRIYNENQTISPYKCYDEEIFVSCVTEVSHNIRKGCKGITTRNNETVILQCSDKLGVGTSNCFEIYTDDNNRRTACVKKVEERCVGIVTPSNLTVLLDCYFCGNPKVEYTSYVEEQRTTYIFLKAYISDEYLGKNSHLEQTAFGISNQSSFLPETFESKVYGYWLPNSSCYGITLESNETVILQCTDTIKNKKPGCFLVSGPNEETVCIKILNDKCVGITTPLNWSVALACYTQHYKSQNELLKEYYARADYRLTTGLDFCYEVYSSKVDPHHCQKRTHPENYSCVDWIPGEKHCLGLKTPGNETIELLCAESQESALTYHAFSMVNNCFTIYGASGQRGRVCQQRFGNYSVGVTTPDNYSIIFDSYYCTTYKTPYDFQRYKEFIGNFTFDPSIRSCYKIYTPDQGIGPYTCLSDEVYTACIHTLENTNCMGITTQNNETIVLECLNRTKPENETDCFKILTSDNKIHSTCQKQVEEQCIGITTPSNLTVLFECYSCLSSKGGSLLPSYTDEYRKNYRPYVEYALYVFTQNNKALENETFLSGYRPDQDIILLDCYDEVANVCVKIINEWCVGIKTPRNWTIPFNCYKPPSGVCSIIQIPNNGPPSRM</sequence>
<comment type="caution">
    <text evidence="1">The sequence shown here is derived from an EMBL/GenBank/DDBJ whole genome shotgun (WGS) entry which is preliminary data.</text>
</comment>
<dbReference type="EMBL" id="JANEYG010000193">
    <property type="protein sequence ID" value="KAJ8911432.1"/>
    <property type="molecule type" value="Genomic_DNA"/>
</dbReference>
<dbReference type="Proteomes" id="UP001159042">
    <property type="component" value="Unassembled WGS sequence"/>
</dbReference>
<protein>
    <submittedName>
        <fullName evidence="1">Uncharacterized protein</fullName>
    </submittedName>
</protein>
<name>A0AAV8VB89_9CUCU</name>
<organism evidence="1 2">
    <name type="scientific">Exocentrus adspersus</name>
    <dbReference type="NCBI Taxonomy" id="1586481"/>
    <lineage>
        <taxon>Eukaryota</taxon>
        <taxon>Metazoa</taxon>
        <taxon>Ecdysozoa</taxon>
        <taxon>Arthropoda</taxon>
        <taxon>Hexapoda</taxon>
        <taxon>Insecta</taxon>
        <taxon>Pterygota</taxon>
        <taxon>Neoptera</taxon>
        <taxon>Endopterygota</taxon>
        <taxon>Coleoptera</taxon>
        <taxon>Polyphaga</taxon>
        <taxon>Cucujiformia</taxon>
        <taxon>Chrysomeloidea</taxon>
        <taxon>Cerambycidae</taxon>
        <taxon>Lamiinae</taxon>
        <taxon>Acanthocinini</taxon>
        <taxon>Exocentrus</taxon>
    </lineage>
</organism>
<dbReference type="AlphaFoldDB" id="A0AAV8VB89"/>
<keyword evidence="2" id="KW-1185">Reference proteome</keyword>
<evidence type="ECO:0000313" key="2">
    <source>
        <dbReference type="Proteomes" id="UP001159042"/>
    </source>
</evidence>